<sequence length="64" mass="7580">MGTLSYPLFSFQFDIKLNLNSHGKNFFKKENHLLKKKDQKIRTFPPKSYSLATKTFLYSSIFFP</sequence>
<evidence type="ECO:0000313" key="1">
    <source>
        <dbReference type="EMBL" id="EMG00377.1"/>
    </source>
</evidence>
<accession>M3GHC9</accession>
<evidence type="ECO:0000313" key="2">
    <source>
        <dbReference type="Proteomes" id="UP000011783"/>
    </source>
</evidence>
<comment type="caution">
    <text evidence="1">The sequence shown here is derived from an EMBL/GenBank/DDBJ whole genome shotgun (WGS) entry which is preliminary data.</text>
</comment>
<dbReference type="BioCyc" id="LBOR1193007:G11KN-817-MONOMER"/>
<dbReference type="EMBL" id="AKWO02000047">
    <property type="protein sequence ID" value="EMG00377.1"/>
    <property type="molecule type" value="Genomic_DNA"/>
</dbReference>
<dbReference type="Proteomes" id="UP000011783">
    <property type="component" value="Unassembled WGS sequence"/>
</dbReference>
<organism evidence="1 2">
    <name type="scientific">Leptospira borgpetersenii str. 200701203</name>
    <dbReference type="NCBI Taxonomy" id="1193007"/>
    <lineage>
        <taxon>Bacteria</taxon>
        <taxon>Pseudomonadati</taxon>
        <taxon>Spirochaetota</taxon>
        <taxon>Spirochaetia</taxon>
        <taxon>Leptospirales</taxon>
        <taxon>Leptospiraceae</taxon>
        <taxon>Leptospira</taxon>
    </lineage>
</organism>
<reference evidence="1 2" key="1">
    <citation type="submission" date="2013-01" db="EMBL/GenBank/DDBJ databases">
        <authorList>
            <person name="Harkins D.M."/>
            <person name="Durkin A.S."/>
            <person name="Brinkac L.M."/>
            <person name="Haft D.H."/>
            <person name="Selengut J.D."/>
            <person name="Sanka R."/>
            <person name="DePew J."/>
            <person name="Purushe J."/>
            <person name="Picardeau M."/>
            <person name="Werts C."/>
            <person name="Goarant C."/>
            <person name="Vinetz J.M."/>
            <person name="Sutton G.G."/>
            <person name="Nierman W.C."/>
            <person name="Fouts D.E."/>
        </authorList>
    </citation>
    <scope>NUCLEOTIDE SEQUENCE [LARGE SCALE GENOMIC DNA]</scope>
    <source>
        <strain evidence="1 2">200701203</strain>
    </source>
</reference>
<dbReference type="AlphaFoldDB" id="M3GHC9"/>
<proteinExistence type="predicted"/>
<gene>
    <name evidence="1" type="ORF">LEP1GSC123_2219</name>
</gene>
<name>M3GHC9_LEPBO</name>
<protein>
    <submittedName>
        <fullName evidence="1">Uncharacterized protein</fullName>
    </submittedName>
</protein>